<sequence>MHSKEFDELADKLARSLKSPKDVSAMTKMLAKVAMERALEIEMEEHLGEKTNGQRPSDNTRNGYTQKTLKTDTSEIELDIPRDRDATFEPQLVKKNQRRSEDLDSKILTLYAKGMTTRDIAATFKEMYDVDVSHALISKITEGVMEEVVAWQNRPLDSVYPVLYLDCIVVKVRENKRVINKSIFLALAINSEGIKELLGIWIADNEGAKFWMNVLTELQNRGVKDIFIACVDGLTGFPDAINTVFPQTKIQLCIVHQVRNSVKYVSYKDRKAVAADLKKIYSSVSEQEAKLELNRFSEKWDSQYPSISKGWYRNWENLITLFDYPDEIRKIIYTTNAIESLNSVIRKTIKNRKIFPNEGSAVKIVYLAIEQASRKWSMPLRNWKPAMNRFAIEYEGRF</sequence>
<keyword evidence="9" id="KW-1185">Reference proteome</keyword>
<feature type="region of interest" description="Disordered" evidence="7">
    <location>
        <begin position="46"/>
        <end position="65"/>
    </location>
</feature>
<feature type="compositionally biased region" description="Polar residues" evidence="7">
    <location>
        <begin position="51"/>
        <end position="65"/>
    </location>
</feature>
<evidence type="ECO:0000256" key="6">
    <source>
        <dbReference type="RuleBase" id="RU365089"/>
    </source>
</evidence>
<evidence type="ECO:0000313" key="9">
    <source>
        <dbReference type="Proteomes" id="UP000002318"/>
    </source>
</evidence>
<accession>E1R6Z2</accession>
<dbReference type="PANTHER" id="PTHR33217">
    <property type="entry name" value="TRANSPOSASE FOR INSERTION SEQUENCE ELEMENT IS1081"/>
    <property type="match status" value="1"/>
</dbReference>
<dbReference type="InterPro" id="IPR001207">
    <property type="entry name" value="Transposase_mutator"/>
</dbReference>
<organism evidence="8 9">
    <name type="scientific">Sediminispirochaeta smaragdinae (strain DSM 11293 / JCM 15392 / SEBR 4228)</name>
    <name type="common">Spirochaeta smaragdinae</name>
    <dbReference type="NCBI Taxonomy" id="573413"/>
    <lineage>
        <taxon>Bacteria</taxon>
        <taxon>Pseudomonadati</taxon>
        <taxon>Spirochaetota</taxon>
        <taxon>Spirochaetia</taxon>
        <taxon>Spirochaetales</taxon>
        <taxon>Spirochaetaceae</taxon>
        <taxon>Sediminispirochaeta</taxon>
    </lineage>
</organism>
<evidence type="ECO:0000256" key="5">
    <source>
        <dbReference type="ARBA" id="ARBA00023172"/>
    </source>
</evidence>
<dbReference type="GO" id="GO:0006313">
    <property type="term" value="P:DNA transposition"/>
    <property type="evidence" value="ECO:0007669"/>
    <property type="project" value="UniProtKB-UniRule"/>
</dbReference>
<dbReference type="Pfam" id="PF00872">
    <property type="entry name" value="Transposase_mut"/>
    <property type="match status" value="1"/>
</dbReference>
<evidence type="ECO:0000313" key="8">
    <source>
        <dbReference type="EMBL" id="ADK81319.1"/>
    </source>
</evidence>
<dbReference type="eggNOG" id="COG3328">
    <property type="taxonomic scope" value="Bacteria"/>
</dbReference>
<evidence type="ECO:0000256" key="3">
    <source>
        <dbReference type="ARBA" id="ARBA00022578"/>
    </source>
</evidence>
<dbReference type="Proteomes" id="UP000002318">
    <property type="component" value="Chromosome"/>
</dbReference>
<dbReference type="PANTHER" id="PTHR33217:SF5">
    <property type="entry name" value="MUTATOR FAMILY TRANSPOSASE"/>
    <property type="match status" value="1"/>
</dbReference>
<dbReference type="NCBIfam" id="NF033543">
    <property type="entry name" value="transpos_IS256"/>
    <property type="match status" value="1"/>
</dbReference>
<dbReference type="RefSeq" id="WP_013254782.1">
    <property type="nucleotide sequence ID" value="NC_014364.1"/>
</dbReference>
<comment type="similarity">
    <text evidence="2 6">Belongs to the transposase mutator family.</text>
</comment>
<keyword evidence="4 6" id="KW-0238">DNA-binding</keyword>
<reference evidence="8 9" key="1">
    <citation type="journal article" date="2010" name="Stand. Genomic Sci.">
        <title>Complete genome sequence of Spirochaeta smaragdinae type strain (SEBR 4228).</title>
        <authorList>
            <person name="Mavromatis K."/>
            <person name="Yasawong M."/>
            <person name="Chertkov O."/>
            <person name="Lapidus A."/>
            <person name="Lucas S."/>
            <person name="Nolan M."/>
            <person name="Del Rio T.G."/>
            <person name="Tice H."/>
            <person name="Cheng J.F."/>
            <person name="Pitluck S."/>
            <person name="Liolios K."/>
            <person name="Ivanova N."/>
            <person name="Tapia R."/>
            <person name="Han C."/>
            <person name="Bruce D."/>
            <person name="Goodwin L."/>
            <person name="Pati A."/>
            <person name="Chen A."/>
            <person name="Palaniappan K."/>
            <person name="Land M."/>
            <person name="Hauser L."/>
            <person name="Chang Y.J."/>
            <person name="Jeffries C.D."/>
            <person name="Detter J.C."/>
            <person name="Rohde M."/>
            <person name="Brambilla E."/>
            <person name="Spring S."/>
            <person name="Goker M."/>
            <person name="Sikorski J."/>
            <person name="Woyke T."/>
            <person name="Bristow J."/>
            <person name="Eisen J.A."/>
            <person name="Markowitz V."/>
            <person name="Hugenholtz P."/>
            <person name="Klenk H.P."/>
            <person name="Kyrpides N.C."/>
        </authorList>
    </citation>
    <scope>NUCLEOTIDE SEQUENCE [LARGE SCALE GENOMIC DNA]</scope>
    <source>
        <strain evidence="9">DSM 11293 / JCM 15392 / SEBR 4228</strain>
    </source>
</reference>
<keyword evidence="5 6" id="KW-0233">DNA recombination</keyword>
<evidence type="ECO:0000256" key="4">
    <source>
        <dbReference type="ARBA" id="ARBA00023125"/>
    </source>
</evidence>
<proteinExistence type="inferred from homology"/>
<dbReference type="PROSITE" id="PS01007">
    <property type="entry name" value="TRANSPOSASE_MUTATOR"/>
    <property type="match status" value="1"/>
</dbReference>
<dbReference type="GO" id="GO:0004803">
    <property type="term" value="F:transposase activity"/>
    <property type="evidence" value="ECO:0007669"/>
    <property type="project" value="UniProtKB-UniRule"/>
</dbReference>
<keyword evidence="6" id="KW-0814">Transposable element</keyword>
<dbReference type="KEGG" id="ssm:Spirs_2203"/>
<dbReference type="GO" id="GO:0003677">
    <property type="term" value="F:DNA binding"/>
    <property type="evidence" value="ECO:0007669"/>
    <property type="project" value="UniProtKB-UniRule"/>
</dbReference>
<evidence type="ECO:0000256" key="2">
    <source>
        <dbReference type="ARBA" id="ARBA00010961"/>
    </source>
</evidence>
<keyword evidence="3 6" id="KW-0815">Transposition</keyword>
<gene>
    <name evidence="8" type="ordered locus">Spirs_2203</name>
</gene>
<dbReference type="HOGENOM" id="CLU_036805_2_0_12"/>
<protein>
    <recommendedName>
        <fullName evidence="6">Mutator family transposase</fullName>
    </recommendedName>
</protein>
<name>E1R6Z2_SEDSS</name>
<evidence type="ECO:0000256" key="7">
    <source>
        <dbReference type="SAM" id="MobiDB-lite"/>
    </source>
</evidence>
<comment type="function">
    <text evidence="1 6">Required for the transposition of the insertion element.</text>
</comment>
<dbReference type="AlphaFoldDB" id="E1R6Z2"/>
<dbReference type="EMBL" id="CP002116">
    <property type="protein sequence ID" value="ADK81319.1"/>
    <property type="molecule type" value="Genomic_DNA"/>
</dbReference>
<evidence type="ECO:0000256" key="1">
    <source>
        <dbReference type="ARBA" id="ARBA00002190"/>
    </source>
</evidence>
<dbReference type="OrthoDB" id="355828at2"/>